<keyword evidence="7" id="KW-1185">Reference proteome</keyword>
<dbReference type="SUPFAM" id="SSF56349">
    <property type="entry name" value="DNA breaking-rejoining enzymes"/>
    <property type="match status" value="1"/>
</dbReference>
<keyword evidence="2" id="KW-0238">DNA-binding</keyword>
<reference evidence="6" key="1">
    <citation type="submission" date="2021-04" db="EMBL/GenBank/DDBJ databases">
        <title>Sequencing of actinobacteria type strains.</title>
        <authorList>
            <person name="Nguyen G.-S."/>
            <person name="Wentzel A."/>
        </authorList>
    </citation>
    <scope>NUCLEOTIDE SEQUENCE</scope>
    <source>
        <strain evidence="6">DSM 42095</strain>
    </source>
</reference>
<evidence type="ECO:0000259" key="5">
    <source>
        <dbReference type="PROSITE" id="PS51898"/>
    </source>
</evidence>
<protein>
    <submittedName>
        <fullName evidence="6">Tyrosine-type recombinase/integrase</fullName>
    </submittedName>
</protein>
<dbReference type="InterPro" id="IPR002104">
    <property type="entry name" value="Integrase_catalytic"/>
</dbReference>
<comment type="caution">
    <text evidence="6">The sequence shown here is derived from an EMBL/GenBank/DDBJ whole genome shotgun (WGS) entry which is preliminary data.</text>
</comment>
<dbReference type="GO" id="GO:0003677">
    <property type="term" value="F:DNA binding"/>
    <property type="evidence" value="ECO:0007669"/>
    <property type="project" value="UniProtKB-KW"/>
</dbReference>
<dbReference type="PANTHER" id="PTHR30349">
    <property type="entry name" value="PHAGE INTEGRASE-RELATED"/>
    <property type="match status" value="1"/>
</dbReference>
<dbReference type="InterPro" id="IPR010998">
    <property type="entry name" value="Integrase_recombinase_N"/>
</dbReference>
<dbReference type="Gene3D" id="1.10.150.130">
    <property type="match status" value="1"/>
</dbReference>
<dbReference type="PANTHER" id="PTHR30349:SF64">
    <property type="entry name" value="PROPHAGE INTEGRASE INTD-RELATED"/>
    <property type="match status" value="1"/>
</dbReference>
<evidence type="ECO:0000256" key="3">
    <source>
        <dbReference type="ARBA" id="ARBA00023172"/>
    </source>
</evidence>
<dbReference type="InterPro" id="IPR013762">
    <property type="entry name" value="Integrase-like_cat_sf"/>
</dbReference>
<accession>A0A8T4IL07</accession>
<feature type="region of interest" description="Disordered" evidence="4">
    <location>
        <begin position="301"/>
        <end position="321"/>
    </location>
</feature>
<evidence type="ECO:0000256" key="1">
    <source>
        <dbReference type="ARBA" id="ARBA00008857"/>
    </source>
</evidence>
<evidence type="ECO:0000313" key="7">
    <source>
        <dbReference type="Proteomes" id="UP000675554"/>
    </source>
</evidence>
<dbReference type="PROSITE" id="PS51898">
    <property type="entry name" value="TYR_RECOMBINASE"/>
    <property type="match status" value="1"/>
</dbReference>
<name>A0A8T4IL07_9ACTN</name>
<organism evidence="6 7">
    <name type="scientific">Streptomyces daliensis</name>
    <dbReference type="NCBI Taxonomy" id="299421"/>
    <lineage>
        <taxon>Bacteria</taxon>
        <taxon>Bacillati</taxon>
        <taxon>Actinomycetota</taxon>
        <taxon>Actinomycetes</taxon>
        <taxon>Kitasatosporales</taxon>
        <taxon>Streptomycetaceae</taxon>
        <taxon>Streptomyces</taxon>
    </lineage>
</organism>
<comment type="similarity">
    <text evidence="1">Belongs to the 'phage' integrase family.</text>
</comment>
<dbReference type="Gene3D" id="1.10.443.10">
    <property type="entry name" value="Intergrase catalytic core"/>
    <property type="match status" value="1"/>
</dbReference>
<dbReference type="Proteomes" id="UP000675554">
    <property type="component" value="Unassembled WGS sequence"/>
</dbReference>
<sequence>MQSYDVRFWNVRRRNSKSAPYQIRWFVDGEEFQEPFVTKTLAEARRSELLTAARSGEAFDVETGLPVSELRRLNRTTWYEHARHYVDMKWPGAAAKHRASIAESLTLATVALCPEAKGRPDEALLRRALYQWAFNAGRRKTDPPHDEAAALRWVAKHSPPLNNLDSAQRMRSVLDALAKRLDGKAAAANTVKRRRAVLSNCLRIAVERELLPSNPLLRVHWETPKAVEELDERSVATPAQARSLLVAVREQGPRGEHLEAFFGCMYYAAMRPEEVSVLSRSQCTLPDEGWGRLDLAGARPQVGSAWTDDGKPYEERGLKHRPRRAVRPVPIPPVLVALLRAHIDRFGTGEDGRLFSAVRGGPVRSQEYGAVWKEARKRALTPEQAASPLAQIPYDLRHACVSFWLRSGVSLAEVARRAGQSIAVLQRYYAKVLDGEEARMNELIDQGFAEQEESDERAS</sequence>
<gene>
    <name evidence="6" type="ORF">KDA82_06245</name>
</gene>
<dbReference type="GO" id="GO:0006310">
    <property type="term" value="P:DNA recombination"/>
    <property type="evidence" value="ECO:0007669"/>
    <property type="project" value="UniProtKB-KW"/>
</dbReference>
<evidence type="ECO:0000313" key="6">
    <source>
        <dbReference type="EMBL" id="MBR7672629.1"/>
    </source>
</evidence>
<feature type="compositionally biased region" description="Basic and acidic residues" evidence="4">
    <location>
        <begin position="308"/>
        <end position="317"/>
    </location>
</feature>
<evidence type="ECO:0000256" key="2">
    <source>
        <dbReference type="ARBA" id="ARBA00023125"/>
    </source>
</evidence>
<proteinExistence type="inferred from homology"/>
<dbReference type="GO" id="GO:0015074">
    <property type="term" value="P:DNA integration"/>
    <property type="evidence" value="ECO:0007669"/>
    <property type="project" value="InterPro"/>
</dbReference>
<dbReference type="AlphaFoldDB" id="A0A8T4IL07"/>
<dbReference type="InterPro" id="IPR050090">
    <property type="entry name" value="Tyrosine_recombinase_XerCD"/>
</dbReference>
<feature type="domain" description="Tyr recombinase" evidence="5">
    <location>
        <begin position="231"/>
        <end position="445"/>
    </location>
</feature>
<dbReference type="EMBL" id="JAGSMN010000119">
    <property type="protein sequence ID" value="MBR7672629.1"/>
    <property type="molecule type" value="Genomic_DNA"/>
</dbReference>
<evidence type="ECO:0000256" key="4">
    <source>
        <dbReference type="SAM" id="MobiDB-lite"/>
    </source>
</evidence>
<keyword evidence="3" id="KW-0233">DNA recombination</keyword>
<dbReference type="InterPro" id="IPR011010">
    <property type="entry name" value="DNA_brk_join_enz"/>
</dbReference>